<dbReference type="EMBL" id="JABFTP020000185">
    <property type="protein sequence ID" value="KAL3289119.1"/>
    <property type="molecule type" value="Genomic_DNA"/>
</dbReference>
<evidence type="ECO:0008006" key="3">
    <source>
        <dbReference type="Google" id="ProtNLM"/>
    </source>
</evidence>
<sequence length="118" mass="13086">MMKLLMTAATEETLTVRFDKRSDFDTPANIVLHLDVSPFPKARPSFQTYNNPMSPAAARPYPKMALMRGVAGKLLASYLEGREQYVMVGCTLSSQKIVKYGVPQGTVLGPILFIIYRG</sequence>
<proteinExistence type="predicted"/>
<dbReference type="Proteomes" id="UP001516400">
    <property type="component" value="Unassembled WGS sequence"/>
</dbReference>
<accession>A0ABD2PEA9</accession>
<comment type="caution">
    <text evidence="1">The sequence shown here is derived from an EMBL/GenBank/DDBJ whole genome shotgun (WGS) entry which is preliminary data.</text>
</comment>
<organism evidence="1 2">
    <name type="scientific">Cryptolaemus montrouzieri</name>
    <dbReference type="NCBI Taxonomy" id="559131"/>
    <lineage>
        <taxon>Eukaryota</taxon>
        <taxon>Metazoa</taxon>
        <taxon>Ecdysozoa</taxon>
        <taxon>Arthropoda</taxon>
        <taxon>Hexapoda</taxon>
        <taxon>Insecta</taxon>
        <taxon>Pterygota</taxon>
        <taxon>Neoptera</taxon>
        <taxon>Endopterygota</taxon>
        <taxon>Coleoptera</taxon>
        <taxon>Polyphaga</taxon>
        <taxon>Cucujiformia</taxon>
        <taxon>Coccinelloidea</taxon>
        <taxon>Coccinellidae</taxon>
        <taxon>Scymninae</taxon>
        <taxon>Scymnini</taxon>
        <taxon>Cryptolaemus</taxon>
    </lineage>
</organism>
<reference evidence="1 2" key="1">
    <citation type="journal article" date="2021" name="BMC Biol.">
        <title>Horizontally acquired antibacterial genes associated with adaptive radiation of ladybird beetles.</title>
        <authorList>
            <person name="Li H.S."/>
            <person name="Tang X.F."/>
            <person name="Huang Y.H."/>
            <person name="Xu Z.Y."/>
            <person name="Chen M.L."/>
            <person name="Du X.Y."/>
            <person name="Qiu B.Y."/>
            <person name="Chen P.T."/>
            <person name="Zhang W."/>
            <person name="Slipinski A."/>
            <person name="Escalona H.E."/>
            <person name="Waterhouse R.M."/>
            <person name="Zwick A."/>
            <person name="Pang H."/>
        </authorList>
    </citation>
    <scope>NUCLEOTIDE SEQUENCE [LARGE SCALE GENOMIC DNA]</scope>
    <source>
        <strain evidence="1">SYSU2018</strain>
    </source>
</reference>
<protein>
    <recommendedName>
        <fullName evidence="3">Reverse transcriptase domain-containing protein</fullName>
    </recommendedName>
</protein>
<evidence type="ECO:0000313" key="1">
    <source>
        <dbReference type="EMBL" id="KAL3289119.1"/>
    </source>
</evidence>
<evidence type="ECO:0000313" key="2">
    <source>
        <dbReference type="Proteomes" id="UP001516400"/>
    </source>
</evidence>
<name>A0ABD2PEA9_9CUCU</name>
<feature type="non-terminal residue" evidence="1">
    <location>
        <position position="118"/>
    </location>
</feature>
<dbReference type="AlphaFoldDB" id="A0ABD2PEA9"/>
<gene>
    <name evidence="1" type="ORF">HHI36_003559</name>
</gene>
<keyword evidence="2" id="KW-1185">Reference proteome</keyword>